<comment type="similarity">
    <text evidence="1">Belongs to the class-I pyridoxal-phosphate-dependent aminotransferase family.</text>
</comment>
<keyword evidence="1 3" id="KW-0808">Transferase</keyword>
<dbReference type="Gene3D" id="3.90.1150.10">
    <property type="entry name" value="Aspartate Aminotransferase, domain 1"/>
    <property type="match status" value="2"/>
</dbReference>
<dbReference type="GO" id="GO:0030170">
    <property type="term" value="F:pyridoxal phosphate binding"/>
    <property type="evidence" value="ECO:0007669"/>
    <property type="project" value="InterPro"/>
</dbReference>
<dbReference type="AlphaFoldDB" id="A0A1M6LBJ2"/>
<dbReference type="CDD" id="cd00609">
    <property type="entry name" value="AAT_like"/>
    <property type="match status" value="1"/>
</dbReference>
<dbReference type="NCBIfam" id="NF005305">
    <property type="entry name" value="PRK06836.1"/>
    <property type="match status" value="1"/>
</dbReference>
<dbReference type="PROSITE" id="PS00105">
    <property type="entry name" value="AA_TRANSFER_CLASS_1"/>
    <property type="match status" value="1"/>
</dbReference>
<keyword evidence="4" id="KW-1185">Reference proteome</keyword>
<dbReference type="RefSeq" id="WP_073994602.1">
    <property type="nucleotide sequence ID" value="NZ_FQYT01000034.1"/>
</dbReference>
<dbReference type="OrthoDB" id="9802328at2"/>
<evidence type="ECO:0000313" key="4">
    <source>
        <dbReference type="Proteomes" id="UP000184342"/>
    </source>
</evidence>
<keyword evidence="1 3" id="KW-0032">Aminotransferase</keyword>
<dbReference type="SUPFAM" id="SSF53383">
    <property type="entry name" value="PLP-dependent transferases"/>
    <property type="match status" value="1"/>
</dbReference>
<proteinExistence type="inferred from homology"/>
<gene>
    <name evidence="3" type="ORF">SAMN02745691_02367</name>
</gene>
<accession>A0A1M6LBJ2</accession>
<evidence type="ECO:0000256" key="1">
    <source>
        <dbReference type="RuleBase" id="RU000481"/>
    </source>
</evidence>
<dbReference type="PANTHER" id="PTHR42691:SF1">
    <property type="entry name" value="ASPARTATE AMINOTRANSFERASE YHDR-RELATED"/>
    <property type="match status" value="1"/>
</dbReference>
<protein>
    <recommendedName>
        <fullName evidence="1">Aminotransferase</fullName>
        <ecNumber evidence="1">2.6.1.-</ecNumber>
    </recommendedName>
</protein>
<reference evidence="3 4" key="1">
    <citation type="submission" date="2016-11" db="EMBL/GenBank/DDBJ databases">
        <authorList>
            <person name="Jaros S."/>
            <person name="Januszkiewicz K."/>
            <person name="Wedrychowicz H."/>
        </authorList>
    </citation>
    <scope>NUCLEOTIDE SEQUENCE [LARGE SCALE GENOMIC DNA]</scope>
    <source>
        <strain evidence="3 4">DSM 15970</strain>
    </source>
</reference>
<feature type="domain" description="Aminotransferase class I/classII large" evidence="2">
    <location>
        <begin position="34"/>
        <end position="381"/>
    </location>
</feature>
<evidence type="ECO:0000313" key="3">
    <source>
        <dbReference type="EMBL" id="SHJ68581.1"/>
    </source>
</evidence>
<dbReference type="InterPro" id="IPR015422">
    <property type="entry name" value="PyrdxlP-dep_Trfase_small"/>
</dbReference>
<evidence type="ECO:0000259" key="2">
    <source>
        <dbReference type="Pfam" id="PF00155"/>
    </source>
</evidence>
<dbReference type="InterPro" id="IPR015424">
    <property type="entry name" value="PyrdxlP-dep_Trfase"/>
</dbReference>
<dbReference type="InterPro" id="IPR004839">
    <property type="entry name" value="Aminotransferase_I/II_large"/>
</dbReference>
<dbReference type="GO" id="GO:0008483">
    <property type="term" value="F:transaminase activity"/>
    <property type="evidence" value="ECO:0007669"/>
    <property type="project" value="UniProtKB-KW"/>
</dbReference>
<sequence>MIAENMKEEVQKNSTVRQMFEEGRRRAKLYGEDKVFDFSLGNPSVPAPEEINREIIRLVQESDSLKLHGYMSNAGYEDVRKQVADSLNRRFDTHFTENNIIMTTGAAGAINIIFKTLLNPEEEVIIFAPYFMEYRAYVKNHKAVPVIVPPDTETFQPNLEAFEKAITPRTKALLLNSPNNPTGVVYSEETIIKIAGILKQKQEEFGTEIYIVSDEPYRELVYDDVKVPFVTRYYDNTAVCYSFSKSLSLPGERIGYLVIPNEFCDYEQVFAAASIAIRIMGYMNAPSLMQKVIGNCIDLETDIEVYDRNRKILYNGLKELGFECVKPEGAFYLFMKSPMESDFEFAEKAKEHNILIVPGTSFTCPGYLRISYCVSEATIRNSLIEFKKLAQELNLI</sequence>
<comment type="cofactor">
    <cofactor evidence="1">
        <name>pyridoxal 5'-phosphate</name>
        <dbReference type="ChEBI" id="CHEBI:597326"/>
    </cofactor>
</comment>
<dbReference type="Proteomes" id="UP000184342">
    <property type="component" value="Unassembled WGS sequence"/>
</dbReference>
<dbReference type="Pfam" id="PF00155">
    <property type="entry name" value="Aminotran_1_2"/>
    <property type="match status" value="1"/>
</dbReference>
<organism evidence="3 4">
    <name type="scientific">Parasporobacterium paucivorans DSM 15970</name>
    <dbReference type="NCBI Taxonomy" id="1122934"/>
    <lineage>
        <taxon>Bacteria</taxon>
        <taxon>Bacillati</taxon>
        <taxon>Bacillota</taxon>
        <taxon>Clostridia</taxon>
        <taxon>Lachnospirales</taxon>
        <taxon>Lachnospiraceae</taxon>
        <taxon>Parasporobacterium</taxon>
    </lineage>
</organism>
<dbReference type="InterPro" id="IPR004838">
    <property type="entry name" value="NHTrfase_class1_PyrdxlP-BS"/>
</dbReference>
<dbReference type="Gene3D" id="3.40.640.10">
    <property type="entry name" value="Type I PLP-dependent aspartate aminotransferase-like (Major domain)"/>
    <property type="match status" value="1"/>
</dbReference>
<dbReference type="InterPro" id="IPR015421">
    <property type="entry name" value="PyrdxlP-dep_Trfase_major"/>
</dbReference>
<dbReference type="PANTHER" id="PTHR42691">
    <property type="entry name" value="ASPARTATE AMINOTRANSFERASE YHDR-RELATED"/>
    <property type="match status" value="1"/>
</dbReference>
<dbReference type="STRING" id="1122934.SAMN02745691_02367"/>
<name>A0A1M6LBJ2_9FIRM</name>
<dbReference type="EMBL" id="FQYT01000034">
    <property type="protein sequence ID" value="SHJ68581.1"/>
    <property type="molecule type" value="Genomic_DNA"/>
</dbReference>
<dbReference type="EC" id="2.6.1.-" evidence="1"/>